<proteinExistence type="predicted"/>
<comment type="caution">
    <text evidence="4">The sequence shown here is derived from an EMBL/GenBank/DDBJ whole genome shotgun (WGS) entry which is preliminary data.</text>
</comment>
<name>A0ABV6MMU5_9PSEU</name>
<evidence type="ECO:0000259" key="3">
    <source>
        <dbReference type="PROSITE" id="PS50075"/>
    </source>
</evidence>
<dbReference type="RefSeq" id="WP_273942362.1">
    <property type="nucleotide sequence ID" value="NZ_CP097263.1"/>
</dbReference>
<dbReference type="Proteomes" id="UP001589810">
    <property type="component" value="Unassembled WGS sequence"/>
</dbReference>
<dbReference type="Pfam" id="PF00550">
    <property type="entry name" value="PP-binding"/>
    <property type="match status" value="1"/>
</dbReference>
<dbReference type="InterPro" id="IPR009081">
    <property type="entry name" value="PP-bd_ACP"/>
</dbReference>
<accession>A0ABV6MMU5</accession>
<dbReference type="EMBL" id="JBHLUD010000002">
    <property type="protein sequence ID" value="MFC0541611.1"/>
    <property type="molecule type" value="Genomic_DNA"/>
</dbReference>
<evidence type="ECO:0000256" key="1">
    <source>
        <dbReference type="ARBA" id="ARBA00022450"/>
    </source>
</evidence>
<dbReference type="InterPro" id="IPR036736">
    <property type="entry name" value="ACP-like_sf"/>
</dbReference>
<reference evidence="4 5" key="1">
    <citation type="submission" date="2024-09" db="EMBL/GenBank/DDBJ databases">
        <authorList>
            <person name="Sun Q."/>
            <person name="Mori K."/>
        </authorList>
    </citation>
    <scope>NUCLEOTIDE SEQUENCE [LARGE SCALE GENOMIC DNA]</scope>
    <source>
        <strain evidence="4 5">TBRC 1432</strain>
    </source>
</reference>
<keyword evidence="1" id="KW-0596">Phosphopantetheine</keyword>
<dbReference type="Gene3D" id="1.10.1200.10">
    <property type="entry name" value="ACP-like"/>
    <property type="match status" value="1"/>
</dbReference>
<dbReference type="PROSITE" id="PS00012">
    <property type="entry name" value="PHOSPHOPANTETHEINE"/>
    <property type="match status" value="1"/>
</dbReference>
<keyword evidence="5" id="KW-1185">Reference proteome</keyword>
<sequence length="91" mass="9688">MPDIDDDTRAVVKQALVDVLEKDLPELTDDTRLFGDLGLDSTSVIDLLMSLEDSVGLLIDPDELTAEAFDTFGTLTGYVASCLAAAQEPVG</sequence>
<keyword evidence="2" id="KW-0597">Phosphoprotein</keyword>
<gene>
    <name evidence="4" type="ORF">ACFFH7_08970</name>
</gene>
<dbReference type="PROSITE" id="PS50075">
    <property type="entry name" value="CARRIER"/>
    <property type="match status" value="1"/>
</dbReference>
<dbReference type="InterPro" id="IPR006162">
    <property type="entry name" value="Ppantetheine_attach_site"/>
</dbReference>
<protein>
    <submittedName>
        <fullName evidence="4">Acyl carrier protein</fullName>
    </submittedName>
</protein>
<evidence type="ECO:0000313" key="5">
    <source>
        <dbReference type="Proteomes" id="UP001589810"/>
    </source>
</evidence>
<dbReference type="SUPFAM" id="SSF47336">
    <property type="entry name" value="ACP-like"/>
    <property type="match status" value="1"/>
</dbReference>
<evidence type="ECO:0000256" key="2">
    <source>
        <dbReference type="ARBA" id="ARBA00022553"/>
    </source>
</evidence>
<organism evidence="4 5">
    <name type="scientific">Kutzneria chonburiensis</name>
    <dbReference type="NCBI Taxonomy" id="1483604"/>
    <lineage>
        <taxon>Bacteria</taxon>
        <taxon>Bacillati</taxon>
        <taxon>Actinomycetota</taxon>
        <taxon>Actinomycetes</taxon>
        <taxon>Pseudonocardiales</taxon>
        <taxon>Pseudonocardiaceae</taxon>
        <taxon>Kutzneria</taxon>
    </lineage>
</organism>
<evidence type="ECO:0000313" key="4">
    <source>
        <dbReference type="EMBL" id="MFC0541611.1"/>
    </source>
</evidence>
<feature type="domain" description="Carrier" evidence="3">
    <location>
        <begin position="6"/>
        <end position="83"/>
    </location>
</feature>